<feature type="domain" description="F-box/LRR-repeat protein 15-like leucin rich repeat" evidence="1">
    <location>
        <begin position="181"/>
        <end position="391"/>
    </location>
</feature>
<evidence type="ECO:0000313" key="2">
    <source>
        <dbReference type="EMBL" id="KAL0907533.1"/>
    </source>
</evidence>
<dbReference type="Pfam" id="PF25372">
    <property type="entry name" value="DUF7885"/>
    <property type="match status" value="1"/>
</dbReference>
<dbReference type="Proteomes" id="UP001552299">
    <property type="component" value="Unassembled WGS sequence"/>
</dbReference>
<comment type="caution">
    <text evidence="2">The sequence shown here is derived from an EMBL/GenBank/DDBJ whole genome shotgun (WGS) entry which is preliminary data.</text>
</comment>
<organism evidence="2 3">
    <name type="scientific">Dendrobium thyrsiflorum</name>
    <name type="common">Pinecone-like raceme dendrobium</name>
    <name type="synonym">Orchid</name>
    <dbReference type="NCBI Taxonomy" id="117978"/>
    <lineage>
        <taxon>Eukaryota</taxon>
        <taxon>Viridiplantae</taxon>
        <taxon>Streptophyta</taxon>
        <taxon>Embryophyta</taxon>
        <taxon>Tracheophyta</taxon>
        <taxon>Spermatophyta</taxon>
        <taxon>Magnoliopsida</taxon>
        <taxon>Liliopsida</taxon>
        <taxon>Asparagales</taxon>
        <taxon>Orchidaceae</taxon>
        <taxon>Epidendroideae</taxon>
        <taxon>Malaxideae</taxon>
        <taxon>Dendrobiinae</taxon>
        <taxon>Dendrobium</taxon>
    </lineage>
</organism>
<name>A0ABD0U5E9_DENTH</name>
<dbReference type="SUPFAM" id="SSF52047">
    <property type="entry name" value="RNI-like"/>
    <property type="match status" value="1"/>
</dbReference>
<sequence length="426" mass="46547">MAKQENAEGDDSSSGINTALTDDVLRVVLSKLEREDEKDAFGLVCMRWLRIQSSERRRLRARAGSAMLQRMADRFSALMELDLSQSTARSFFPGVTDSDLSVVAAGFPLLRILNLSNCKGITDAGMTTLGKVLANLQSLDVSDCKKLTDTGLVAIAKGCHDLRRLNLEGCRSITDELFQSLSQNCPRLEELGLASCFKITNSGIIRLVHGCHRIKSIDVSKCGKVGDAGISRVAEVCSSSLKVLKLLDCCNVGDKSILSLANSCHNLETLVISGCRYISDESVKSLALSCCQSLRVLGMSWCSNITDLTLNCIFSNCRYLMSLDIGSCDNITDSAFEGLICGDFVSDLKVLKVTNLPRITVAAMSILLESCKSLDYLDLRSCPHITKIDCEQAGLQFPDSWKVNFDGGLVESSAMVDLFFRNYVFN</sequence>
<dbReference type="Gene3D" id="3.80.10.10">
    <property type="entry name" value="Ribonuclease Inhibitor"/>
    <property type="match status" value="2"/>
</dbReference>
<gene>
    <name evidence="2" type="ORF">M5K25_021948</name>
</gene>
<protein>
    <recommendedName>
        <fullName evidence="1">F-box/LRR-repeat protein 15-like leucin rich repeat domain-containing protein</fullName>
    </recommendedName>
</protein>
<reference evidence="2 3" key="1">
    <citation type="journal article" date="2024" name="Plant Biotechnol. J.">
        <title>Dendrobium thyrsiflorum genome and its molecular insights into genes involved in important horticultural traits.</title>
        <authorList>
            <person name="Chen B."/>
            <person name="Wang J.Y."/>
            <person name="Zheng P.J."/>
            <person name="Li K.L."/>
            <person name="Liang Y.M."/>
            <person name="Chen X.F."/>
            <person name="Zhang C."/>
            <person name="Zhao X."/>
            <person name="He X."/>
            <person name="Zhang G.Q."/>
            <person name="Liu Z.J."/>
            <person name="Xu Q."/>
        </authorList>
    </citation>
    <scope>NUCLEOTIDE SEQUENCE [LARGE SCALE GENOMIC DNA]</scope>
    <source>
        <strain evidence="2">GZMU011</strain>
    </source>
</reference>
<evidence type="ECO:0000259" key="1">
    <source>
        <dbReference type="Pfam" id="PF25372"/>
    </source>
</evidence>
<dbReference type="InterPro" id="IPR001611">
    <property type="entry name" value="Leu-rich_rpt"/>
</dbReference>
<dbReference type="InterPro" id="IPR006553">
    <property type="entry name" value="Leu-rich_rpt_Cys-con_subtyp"/>
</dbReference>
<dbReference type="InterPro" id="IPR057207">
    <property type="entry name" value="FBXL15_LRR"/>
</dbReference>
<dbReference type="PANTHER" id="PTHR13318:SF190">
    <property type="entry name" value="PARTNER OF PAIRED, ISOFORM B"/>
    <property type="match status" value="1"/>
</dbReference>
<dbReference type="InterPro" id="IPR032675">
    <property type="entry name" value="LRR_dom_sf"/>
</dbReference>
<dbReference type="SMART" id="SM00367">
    <property type="entry name" value="LRR_CC"/>
    <property type="match status" value="10"/>
</dbReference>
<dbReference type="AlphaFoldDB" id="A0ABD0U5E9"/>
<proteinExistence type="predicted"/>
<dbReference type="Pfam" id="PF13516">
    <property type="entry name" value="LRR_6"/>
    <property type="match status" value="3"/>
</dbReference>
<keyword evidence="3" id="KW-1185">Reference proteome</keyword>
<evidence type="ECO:0000313" key="3">
    <source>
        <dbReference type="Proteomes" id="UP001552299"/>
    </source>
</evidence>
<dbReference type="PANTHER" id="PTHR13318">
    <property type="entry name" value="PARTNER OF PAIRED, ISOFORM B-RELATED"/>
    <property type="match status" value="1"/>
</dbReference>
<dbReference type="EMBL" id="JANQDX010000017">
    <property type="protein sequence ID" value="KAL0907533.1"/>
    <property type="molecule type" value="Genomic_DNA"/>
</dbReference>
<accession>A0ABD0U5E9</accession>